<organism evidence="1 2">
    <name type="scientific">Brachionus plicatilis</name>
    <name type="common">Marine rotifer</name>
    <name type="synonym">Brachionus muelleri</name>
    <dbReference type="NCBI Taxonomy" id="10195"/>
    <lineage>
        <taxon>Eukaryota</taxon>
        <taxon>Metazoa</taxon>
        <taxon>Spiralia</taxon>
        <taxon>Gnathifera</taxon>
        <taxon>Rotifera</taxon>
        <taxon>Eurotatoria</taxon>
        <taxon>Monogononta</taxon>
        <taxon>Pseudotrocha</taxon>
        <taxon>Ploima</taxon>
        <taxon>Brachionidae</taxon>
        <taxon>Brachionus</taxon>
    </lineage>
</organism>
<sequence length="172" mass="20318">MYNKGDYESINGYFFSIDWDDKFKNLNANDNKRYSPWMNSEIKASLRQKFSAWEAFRRSGWKVQKRILYMKAKKEAARLVKDGVKNFERKIASRAKQNPKQFYKYVNIKTGNGSGETIKGLKEENGHVLTDPKGKELPQPYGLTRLKSGRSFIYYYYYYYILNKIKQINSAP</sequence>
<dbReference type="EMBL" id="REGN01000173">
    <property type="protein sequence ID" value="RNA43868.1"/>
    <property type="molecule type" value="Genomic_DNA"/>
</dbReference>
<evidence type="ECO:0008006" key="3">
    <source>
        <dbReference type="Google" id="ProtNLM"/>
    </source>
</evidence>
<accession>A0A3M7T7Q0</accession>
<dbReference type="OrthoDB" id="6627459at2759"/>
<reference evidence="1 2" key="1">
    <citation type="journal article" date="2018" name="Sci. Rep.">
        <title>Genomic signatures of local adaptation to the degree of environmental predictability in rotifers.</title>
        <authorList>
            <person name="Franch-Gras L."/>
            <person name="Hahn C."/>
            <person name="Garcia-Roger E.M."/>
            <person name="Carmona M.J."/>
            <person name="Serra M."/>
            <person name="Gomez A."/>
        </authorList>
    </citation>
    <scope>NUCLEOTIDE SEQUENCE [LARGE SCALE GENOMIC DNA]</scope>
    <source>
        <strain evidence="1">HYR1</strain>
    </source>
</reference>
<name>A0A3M7T7Q0_BRAPC</name>
<protein>
    <recommendedName>
        <fullName evidence="3">RNA-directed DNA polymerase from mobile element jockey-like</fullName>
    </recommendedName>
</protein>
<dbReference type="Proteomes" id="UP000276133">
    <property type="component" value="Unassembled WGS sequence"/>
</dbReference>
<evidence type="ECO:0000313" key="2">
    <source>
        <dbReference type="Proteomes" id="UP000276133"/>
    </source>
</evidence>
<keyword evidence="2" id="KW-1185">Reference proteome</keyword>
<dbReference type="AlphaFoldDB" id="A0A3M7T7Q0"/>
<proteinExistence type="predicted"/>
<gene>
    <name evidence="1" type="ORF">BpHYR1_026126</name>
</gene>
<evidence type="ECO:0000313" key="1">
    <source>
        <dbReference type="EMBL" id="RNA43868.1"/>
    </source>
</evidence>
<comment type="caution">
    <text evidence="1">The sequence shown here is derived from an EMBL/GenBank/DDBJ whole genome shotgun (WGS) entry which is preliminary data.</text>
</comment>